<keyword evidence="2" id="KW-0813">Transport</keyword>
<dbReference type="AlphaFoldDB" id="A0A538T1Y5"/>
<comment type="caution">
    <text evidence="9">The sequence shown here is derived from an EMBL/GenBank/DDBJ whole genome shotgun (WGS) entry which is preliminary data.</text>
</comment>
<keyword evidence="5" id="KW-0808">Transferase</keyword>
<proteinExistence type="predicted"/>
<evidence type="ECO:0000259" key="8">
    <source>
        <dbReference type="PROSITE" id="PS51101"/>
    </source>
</evidence>
<feature type="domain" description="PTS EIIB type-4" evidence="8">
    <location>
        <begin position="1"/>
        <end position="121"/>
    </location>
</feature>
<evidence type="ECO:0000256" key="6">
    <source>
        <dbReference type="ARBA" id="ARBA00022683"/>
    </source>
</evidence>
<comment type="subcellular location">
    <subcellularLocation>
        <location evidence="1">Cytoplasm</location>
    </subcellularLocation>
</comment>
<evidence type="ECO:0000256" key="5">
    <source>
        <dbReference type="ARBA" id="ARBA00022679"/>
    </source>
</evidence>
<dbReference type="GO" id="GO:0005737">
    <property type="term" value="C:cytoplasm"/>
    <property type="evidence" value="ECO:0007669"/>
    <property type="project" value="UniProtKB-SubCell"/>
</dbReference>
<keyword evidence="3" id="KW-0963">Cytoplasm</keyword>
<evidence type="ECO:0000256" key="1">
    <source>
        <dbReference type="ARBA" id="ARBA00004496"/>
    </source>
</evidence>
<evidence type="ECO:0000313" key="9">
    <source>
        <dbReference type="EMBL" id="TMQ57646.1"/>
    </source>
</evidence>
<dbReference type="GO" id="GO:0008982">
    <property type="term" value="F:protein-N(PI)-phosphohistidine-sugar phosphotransferase activity"/>
    <property type="evidence" value="ECO:0007669"/>
    <property type="project" value="InterPro"/>
</dbReference>
<evidence type="ECO:0000256" key="7">
    <source>
        <dbReference type="ARBA" id="ARBA00022777"/>
    </source>
</evidence>
<dbReference type="PROSITE" id="PS51101">
    <property type="entry name" value="PTS_EIIB_TYPE_4"/>
    <property type="match status" value="1"/>
</dbReference>
<keyword evidence="4 9" id="KW-0762">Sugar transport</keyword>
<accession>A0A538T1Y5</accession>
<dbReference type="InterPro" id="IPR004720">
    <property type="entry name" value="PTS_IIB_sorbose-sp"/>
</dbReference>
<dbReference type="EMBL" id="VBOV01000163">
    <property type="protein sequence ID" value="TMQ57646.1"/>
    <property type="molecule type" value="Genomic_DNA"/>
</dbReference>
<dbReference type="GO" id="GO:0009401">
    <property type="term" value="P:phosphoenolpyruvate-dependent sugar phosphotransferase system"/>
    <property type="evidence" value="ECO:0007669"/>
    <property type="project" value="UniProtKB-KW"/>
</dbReference>
<reference evidence="9 10" key="1">
    <citation type="journal article" date="2019" name="Nat. Microbiol.">
        <title>Mediterranean grassland soil C-N compound turnover is dependent on rainfall and depth, and is mediated by genomically divergent microorganisms.</title>
        <authorList>
            <person name="Diamond S."/>
            <person name="Andeer P.F."/>
            <person name="Li Z."/>
            <person name="Crits-Christoph A."/>
            <person name="Burstein D."/>
            <person name="Anantharaman K."/>
            <person name="Lane K.R."/>
            <person name="Thomas B.C."/>
            <person name="Pan C."/>
            <person name="Northen T.R."/>
            <person name="Banfield J.F."/>
        </authorList>
    </citation>
    <scope>NUCLEOTIDE SEQUENCE [LARGE SCALE GENOMIC DNA]</scope>
    <source>
        <strain evidence="9">WS_5</strain>
    </source>
</reference>
<sequence length="121" mass="13319">MPLLLARIDDRLIHGQVVHGWGGTLRPTWIGIVSDALTREPARAALYVFAAPEESRAEVISIPEALRESTLQTIRAERSFLLFPSVLEPLRLKEGGFPLEEVNVGGLHHAPGKSAVLPYVY</sequence>
<name>A0A538T1Y5_UNCEI</name>
<dbReference type="GO" id="GO:0016301">
    <property type="term" value="F:kinase activity"/>
    <property type="evidence" value="ECO:0007669"/>
    <property type="project" value="UniProtKB-KW"/>
</dbReference>
<dbReference type="SUPFAM" id="SSF52728">
    <property type="entry name" value="PTS IIb component"/>
    <property type="match status" value="1"/>
</dbReference>
<keyword evidence="6" id="KW-0598">Phosphotransferase system</keyword>
<dbReference type="Proteomes" id="UP000320913">
    <property type="component" value="Unassembled WGS sequence"/>
</dbReference>
<dbReference type="Gene3D" id="3.40.35.10">
    <property type="entry name" value="Phosphotransferase system, sorbose subfamily IIB component"/>
    <property type="match status" value="1"/>
</dbReference>
<protein>
    <submittedName>
        <fullName evidence="9">PTS sugar transporter subunit IIB</fullName>
    </submittedName>
</protein>
<evidence type="ECO:0000256" key="3">
    <source>
        <dbReference type="ARBA" id="ARBA00022490"/>
    </source>
</evidence>
<dbReference type="InterPro" id="IPR036667">
    <property type="entry name" value="PTS_IIB_sorbose-sp_sf"/>
</dbReference>
<feature type="non-terminal residue" evidence="9">
    <location>
        <position position="121"/>
    </location>
</feature>
<evidence type="ECO:0000313" key="10">
    <source>
        <dbReference type="Proteomes" id="UP000320913"/>
    </source>
</evidence>
<evidence type="ECO:0000256" key="4">
    <source>
        <dbReference type="ARBA" id="ARBA00022597"/>
    </source>
</evidence>
<gene>
    <name evidence="9" type="ORF">E6K75_06530</name>
</gene>
<dbReference type="Pfam" id="PF03830">
    <property type="entry name" value="PTSIIB_sorb"/>
    <property type="match status" value="1"/>
</dbReference>
<keyword evidence="7" id="KW-0418">Kinase</keyword>
<evidence type="ECO:0000256" key="2">
    <source>
        <dbReference type="ARBA" id="ARBA00022448"/>
    </source>
</evidence>
<organism evidence="9 10">
    <name type="scientific">Eiseniibacteriota bacterium</name>
    <dbReference type="NCBI Taxonomy" id="2212470"/>
    <lineage>
        <taxon>Bacteria</taxon>
        <taxon>Candidatus Eiseniibacteriota</taxon>
    </lineage>
</organism>